<dbReference type="Pfam" id="PF24894">
    <property type="entry name" value="Hexapep_GlmU"/>
    <property type="match status" value="1"/>
</dbReference>
<dbReference type="InterPro" id="IPR005835">
    <property type="entry name" value="NTP_transferase_dom"/>
</dbReference>
<dbReference type="RefSeq" id="WP_346822958.1">
    <property type="nucleotide sequence ID" value="NZ_JBDKWZ010000012.1"/>
</dbReference>
<name>A0AAW9SB34_9BACT</name>
<evidence type="ECO:0000259" key="1">
    <source>
        <dbReference type="Pfam" id="PF00483"/>
    </source>
</evidence>
<evidence type="ECO:0000313" key="4">
    <source>
        <dbReference type="Proteomes" id="UP001403385"/>
    </source>
</evidence>
<dbReference type="AlphaFoldDB" id="A0AAW9SB34"/>
<dbReference type="Proteomes" id="UP001403385">
    <property type="component" value="Unassembled WGS sequence"/>
</dbReference>
<feature type="domain" description="Glucose-1-phosphate adenylyltransferase/Bifunctional protein GlmU-like C-terminal hexapeptide" evidence="2">
    <location>
        <begin position="246"/>
        <end position="316"/>
    </location>
</feature>
<evidence type="ECO:0000259" key="2">
    <source>
        <dbReference type="Pfam" id="PF24894"/>
    </source>
</evidence>
<proteinExistence type="predicted"/>
<dbReference type="Gene3D" id="2.160.10.10">
    <property type="entry name" value="Hexapeptide repeat proteins"/>
    <property type="match status" value="1"/>
</dbReference>
<dbReference type="InterPro" id="IPR050486">
    <property type="entry name" value="Mannose-1P_guanyltransferase"/>
</dbReference>
<dbReference type="InterPro" id="IPR029044">
    <property type="entry name" value="Nucleotide-diphossugar_trans"/>
</dbReference>
<dbReference type="PANTHER" id="PTHR22572">
    <property type="entry name" value="SUGAR-1-PHOSPHATE GUANYL TRANSFERASE"/>
    <property type="match status" value="1"/>
</dbReference>
<protein>
    <submittedName>
        <fullName evidence="3">Sugar phosphate nucleotidyltransferase</fullName>
    </submittedName>
</protein>
<dbReference type="CDD" id="cd04181">
    <property type="entry name" value="NTP_transferase"/>
    <property type="match status" value="1"/>
</dbReference>
<comment type="caution">
    <text evidence="3">The sequence shown here is derived from an EMBL/GenBank/DDBJ whole genome shotgun (WGS) entry which is preliminary data.</text>
</comment>
<dbReference type="EMBL" id="JBDKWZ010000012">
    <property type="protein sequence ID" value="MEN7550179.1"/>
    <property type="molecule type" value="Genomic_DNA"/>
</dbReference>
<dbReference type="SUPFAM" id="SSF53448">
    <property type="entry name" value="Nucleotide-diphospho-sugar transferases"/>
    <property type="match status" value="1"/>
</dbReference>
<keyword evidence="4" id="KW-1185">Reference proteome</keyword>
<evidence type="ECO:0000313" key="3">
    <source>
        <dbReference type="EMBL" id="MEN7550179.1"/>
    </source>
</evidence>
<feature type="domain" description="Nucleotidyl transferase" evidence="1">
    <location>
        <begin position="4"/>
        <end position="237"/>
    </location>
</feature>
<gene>
    <name evidence="3" type="ORF">AAG747_19825</name>
</gene>
<dbReference type="Gene3D" id="3.90.550.10">
    <property type="entry name" value="Spore Coat Polysaccharide Biosynthesis Protein SpsA, Chain A"/>
    <property type="match status" value="1"/>
</dbReference>
<sequence>MKIIIPMAGRGTRLRPHTLTTPKPLIKIAGKPIIQWLVEDLLVLVDGKVEEVAFVVHHQDPSMEAFFESLTSELKLPVKVYYQQDLLGTAHALYTAKESLTGNVLIAFGDILFKSDKKLDPTQEAIVWVKKVQNPSAFGVVKVDENNVITDFIDKPDTFISDRAVAGVYFFKEGDRLRNEIATFLEEQILVDGEYPFTTVLDRMKGKGVKFVPGLVDEWVDCGTKDAMIEANQTYLNHLPKKHMVAETVQVINSVLISPVFVGENVKIVNSVIGPHVSVEADTQITNSVISKSLLLEGANVINVNMSNSMLGKRVTYEGKVSDLSLGDFNKLFD</sequence>
<dbReference type="InterPro" id="IPR056818">
    <property type="entry name" value="GlmU/GlgC-like_hexapep"/>
</dbReference>
<reference evidence="3 4" key="1">
    <citation type="submission" date="2024-04" db="EMBL/GenBank/DDBJ databases">
        <title>Novel genus in family Flammeovirgaceae.</title>
        <authorList>
            <person name="Nguyen T.H."/>
            <person name="Vuong T.Q."/>
            <person name="Le H."/>
            <person name="Kim S.-G."/>
        </authorList>
    </citation>
    <scope>NUCLEOTIDE SEQUENCE [LARGE SCALE GENOMIC DNA]</scope>
    <source>
        <strain evidence="3 4">JCM 23209</strain>
    </source>
</reference>
<accession>A0AAW9SB34</accession>
<dbReference type="Pfam" id="PF00483">
    <property type="entry name" value="NTP_transferase"/>
    <property type="match status" value="1"/>
</dbReference>
<organism evidence="3 4">
    <name type="scientific">Rapidithrix thailandica</name>
    <dbReference type="NCBI Taxonomy" id="413964"/>
    <lineage>
        <taxon>Bacteria</taxon>
        <taxon>Pseudomonadati</taxon>
        <taxon>Bacteroidota</taxon>
        <taxon>Cytophagia</taxon>
        <taxon>Cytophagales</taxon>
        <taxon>Flammeovirgaceae</taxon>
        <taxon>Rapidithrix</taxon>
    </lineage>
</organism>